<evidence type="ECO:0000259" key="3">
    <source>
        <dbReference type="Pfam" id="PF13439"/>
    </source>
</evidence>
<evidence type="ECO:0008006" key="6">
    <source>
        <dbReference type="Google" id="ProtNLM"/>
    </source>
</evidence>
<dbReference type="Gene3D" id="3.40.50.2000">
    <property type="entry name" value="Glycogen Phosphorylase B"/>
    <property type="match status" value="2"/>
</dbReference>
<dbReference type="CDD" id="cd03794">
    <property type="entry name" value="GT4_WbuB-like"/>
    <property type="match status" value="1"/>
</dbReference>
<dbReference type="PANTHER" id="PTHR46401">
    <property type="entry name" value="GLYCOSYLTRANSFERASE WBBK-RELATED"/>
    <property type="match status" value="1"/>
</dbReference>
<dbReference type="Proteomes" id="UP000319619">
    <property type="component" value="Unassembled WGS sequence"/>
</dbReference>
<evidence type="ECO:0000259" key="2">
    <source>
        <dbReference type="Pfam" id="PF00534"/>
    </source>
</evidence>
<evidence type="ECO:0000313" key="5">
    <source>
        <dbReference type="Proteomes" id="UP000319619"/>
    </source>
</evidence>
<dbReference type="GO" id="GO:0009103">
    <property type="term" value="P:lipopolysaccharide biosynthetic process"/>
    <property type="evidence" value="ECO:0007669"/>
    <property type="project" value="TreeGrafter"/>
</dbReference>
<feature type="domain" description="Glycosyl transferase family 1" evidence="2">
    <location>
        <begin position="185"/>
        <end position="351"/>
    </location>
</feature>
<dbReference type="GO" id="GO:0016757">
    <property type="term" value="F:glycosyltransferase activity"/>
    <property type="evidence" value="ECO:0007669"/>
    <property type="project" value="InterPro"/>
</dbReference>
<proteinExistence type="predicted"/>
<sequence>MNVLWVNSGTTDTLSNTRLHGIIPVFNEWGDKSHAILGGKSSADLPDYFIIIPVPLGKQRLYWLLVTLLLPFLCLKYKTDIILTDWMSARLTYLVILLKKVGLLKCKLVHDVRTVPVREDSGKAYRAYSGSLKYAQRHFDGLTTITNPLRDEICAEFGFPESKIGVWTSGVNVDHFKPQNASGLRKELGLEGKFVVFYHGAVNENRGVIELAGAAEHLRDLPDLRIIIVGRGNRWSELETVIKQKSLEQVILKPGVPYAEIPRWVAMADLCAVPLPDHPWWRVSSPLKLMEYLAMEKPVLLTEMPAHRAVIPDDKDAFYVPSANPEMFAVGIRRAISQKERFKEMGETGRHKAKSILTWEMQAKFLHDYFDKVLQAQINLN</sequence>
<accession>A0A532V3H3</accession>
<dbReference type="Pfam" id="PF00534">
    <property type="entry name" value="Glycos_transf_1"/>
    <property type="match status" value="1"/>
</dbReference>
<dbReference type="PANTHER" id="PTHR46401:SF2">
    <property type="entry name" value="GLYCOSYLTRANSFERASE WBBK-RELATED"/>
    <property type="match status" value="1"/>
</dbReference>
<dbReference type="AlphaFoldDB" id="A0A532V3H3"/>
<feature type="domain" description="Glycosyltransferase subfamily 4-like N-terminal" evidence="3">
    <location>
        <begin position="48"/>
        <end position="174"/>
    </location>
</feature>
<comment type="caution">
    <text evidence="4">The sequence shown here is derived from an EMBL/GenBank/DDBJ whole genome shotgun (WGS) entry which is preliminary data.</text>
</comment>
<organism evidence="4 5">
    <name type="scientific">candidate division LCP-89 bacterium B3_LCP</name>
    <dbReference type="NCBI Taxonomy" id="2012998"/>
    <lineage>
        <taxon>Bacteria</taxon>
        <taxon>Pseudomonadati</taxon>
        <taxon>Bacteria division LCP-89</taxon>
    </lineage>
</organism>
<keyword evidence="1" id="KW-0808">Transferase</keyword>
<reference evidence="4 5" key="1">
    <citation type="submission" date="2017-06" db="EMBL/GenBank/DDBJ databases">
        <title>Novel microbial phyla capable of carbon fixation and sulfur reduction in deep-sea sediments.</title>
        <authorList>
            <person name="Huang J."/>
            <person name="Baker B."/>
            <person name="Wang Y."/>
        </authorList>
    </citation>
    <scope>NUCLEOTIDE SEQUENCE [LARGE SCALE GENOMIC DNA]</scope>
    <source>
        <strain evidence="4">B3_LCP</strain>
    </source>
</reference>
<name>A0A532V3H3_UNCL8</name>
<dbReference type="EMBL" id="NJBN01000002">
    <property type="protein sequence ID" value="TKJ41547.1"/>
    <property type="molecule type" value="Genomic_DNA"/>
</dbReference>
<dbReference type="InterPro" id="IPR028098">
    <property type="entry name" value="Glyco_trans_4-like_N"/>
</dbReference>
<dbReference type="InterPro" id="IPR001296">
    <property type="entry name" value="Glyco_trans_1"/>
</dbReference>
<gene>
    <name evidence="4" type="ORF">CEE37_03000</name>
</gene>
<evidence type="ECO:0000313" key="4">
    <source>
        <dbReference type="EMBL" id="TKJ41547.1"/>
    </source>
</evidence>
<dbReference type="Pfam" id="PF13439">
    <property type="entry name" value="Glyco_transf_4"/>
    <property type="match status" value="1"/>
</dbReference>
<dbReference type="SUPFAM" id="SSF53756">
    <property type="entry name" value="UDP-Glycosyltransferase/glycogen phosphorylase"/>
    <property type="match status" value="1"/>
</dbReference>
<protein>
    <recommendedName>
        <fullName evidence="6">Glycosyl transferase family 1 domain-containing protein</fullName>
    </recommendedName>
</protein>
<evidence type="ECO:0000256" key="1">
    <source>
        <dbReference type="ARBA" id="ARBA00022679"/>
    </source>
</evidence>